<organism evidence="5 6">
    <name type="scientific">Roseivivax marinus</name>
    <dbReference type="NCBI Taxonomy" id="1379903"/>
    <lineage>
        <taxon>Bacteria</taxon>
        <taxon>Pseudomonadati</taxon>
        <taxon>Pseudomonadota</taxon>
        <taxon>Alphaproteobacteria</taxon>
        <taxon>Rhodobacterales</taxon>
        <taxon>Roseobacteraceae</taxon>
        <taxon>Roseivivax</taxon>
    </lineage>
</organism>
<evidence type="ECO:0000256" key="4">
    <source>
        <dbReference type="SAM" id="SignalP"/>
    </source>
</evidence>
<comment type="similarity">
    <text evidence="1">Belongs to the SCO1/2 family.</text>
</comment>
<feature type="binding site" evidence="2">
    <location>
        <position position="76"/>
    </location>
    <ligand>
        <name>Cu cation</name>
        <dbReference type="ChEBI" id="CHEBI:23378"/>
    </ligand>
</feature>
<keyword evidence="2" id="KW-0479">Metal-binding</keyword>
<dbReference type="Gene3D" id="3.40.30.10">
    <property type="entry name" value="Glutaredoxin"/>
    <property type="match status" value="1"/>
</dbReference>
<evidence type="ECO:0000256" key="1">
    <source>
        <dbReference type="ARBA" id="ARBA00010996"/>
    </source>
</evidence>
<gene>
    <name evidence="5" type="ORF">ATO8_19044</name>
</gene>
<name>W4HGC2_9RHOB</name>
<proteinExistence type="inferred from homology"/>
<reference evidence="5 6" key="1">
    <citation type="journal article" date="2014" name="Antonie Van Leeuwenhoek">
        <title>Roseivivax atlanticus sp. nov., isolated from surface seawater of the Atlantic Ocean.</title>
        <authorList>
            <person name="Li G."/>
            <person name="Lai Q."/>
            <person name="Liu X."/>
            <person name="Sun F."/>
            <person name="Shao Z."/>
        </authorList>
    </citation>
    <scope>NUCLEOTIDE SEQUENCE [LARGE SCALE GENOMIC DNA]</scope>
    <source>
        <strain evidence="5 6">22II-s10s</strain>
    </source>
</reference>
<keyword evidence="2" id="KW-0186">Copper</keyword>
<evidence type="ECO:0000256" key="3">
    <source>
        <dbReference type="PIRSR" id="PIRSR603782-2"/>
    </source>
</evidence>
<feature type="chain" id="PRO_5004843220" evidence="4">
    <location>
        <begin position="21"/>
        <end position="197"/>
    </location>
</feature>
<dbReference type="SUPFAM" id="SSF52833">
    <property type="entry name" value="Thioredoxin-like"/>
    <property type="match status" value="1"/>
</dbReference>
<dbReference type="eggNOG" id="COG1999">
    <property type="taxonomic scope" value="Bacteria"/>
</dbReference>
<evidence type="ECO:0000313" key="5">
    <source>
        <dbReference type="EMBL" id="ETW11035.1"/>
    </source>
</evidence>
<sequence length="197" mass="20829">MRRLIAPLIATLTLAAPVAAHDGAHAPAPPREVALAEEPLALPNLPVTDRHGMRGGFRDMVGGSSSVILSFSYTACESLCNVTNALLSVVDAGLEADPNAELRIVTVAIDARRDTPEALDAEAEALSASPHWLWLTGGARGTRPLLDLLRFPPAAIEDHDPVFLVGRPCRGRFTRIVGLPDPDRLIALAEAQPPCSG</sequence>
<comment type="caution">
    <text evidence="5">The sequence shown here is derived from an EMBL/GenBank/DDBJ whole genome shotgun (WGS) entry which is preliminary data.</text>
</comment>
<feature type="binding site" evidence="2">
    <location>
        <position position="80"/>
    </location>
    <ligand>
        <name>Cu cation</name>
        <dbReference type="ChEBI" id="CHEBI:23378"/>
    </ligand>
</feature>
<dbReference type="Proteomes" id="UP000019063">
    <property type="component" value="Unassembled WGS sequence"/>
</dbReference>
<dbReference type="RefSeq" id="WP_043846897.1">
    <property type="nucleotide sequence ID" value="NZ_AQQW01000017.1"/>
</dbReference>
<keyword evidence="6" id="KW-1185">Reference proteome</keyword>
<dbReference type="STRING" id="1379903.ATO8_19044"/>
<protein>
    <submittedName>
        <fullName evidence="5">Electron transport protein SCO1/SenC</fullName>
    </submittedName>
</protein>
<evidence type="ECO:0000256" key="2">
    <source>
        <dbReference type="PIRSR" id="PIRSR603782-1"/>
    </source>
</evidence>
<feature type="signal peptide" evidence="4">
    <location>
        <begin position="1"/>
        <end position="20"/>
    </location>
</feature>
<dbReference type="EMBL" id="AQQW01000017">
    <property type="protein sequence ID" value="ETW11035.1"/>
    <property type="molecule type" value="Genomic_DNA"/>
</dbReference>
<keyword evidence="4" id="KW-0732">Signal</keyword>
<accession>W4HGC2</accession>
<dbReference type="AlphaFoldDB" id="W4HGC2"/>
<keyword evidence="3" id="KW-1015">Disulfide bond</keyword>
<dbReference type="GO" id="GO:0046872">
    <property type="term" value="F:metal ion binding"/>
    <property type="evidence" value="ECO:0007669"/>
    <property type="project" value="UniProtKB-KW"/>
</dbReference>
<dbReference type="InterPro" id="IPR003782">
    <property type="entry name" value="SCO1/SenC"/>
</dbReference>
<dbReference type="InterPro" id="IPR036249">
    <property type="entry name" value="Thioredoxin-like_sf"/>
</dbReference>
<feature type="disulfide bond" description="Redox-active" evidence="3">
    <location>
        <begin position="76"/>
        <end position="80"/>
    </location>
</feature>
<dbReference type="Pfam" id="PF02630">
    <property type="entry name" value="SCO1-SenC"/>
    <property type="match status" value="1"/>
</dbReference>
<evidence type="ECO:0000313" key="6">
    <source>
        <dbReference type="Proteomes" id="UP000019063"/>
    </source>
</evidence>